<feature type="compositionally biased region" description="Basic residues" evidence="3">
    <location>
        <begin position="222"/>
        <end position="232"/>
    </location>
</feature>
<keyword evidence="1" id="KW-0677">Repeat</keyword>
<dbReference type="GO" id="GO:0005634">
    <property type="term" value="C:nucleus"/>
    <property type="evidence" value="ECO:0007669"/>
    <property type="project" value="TreeGrafter"/>
</dbReference>
<evidence type="ECO:0000259" key="4">
    <source>
        <dbReference type="PROSITE" id="PS50090"/>
    </source>
</evidence>
<comment type="caution">
    <text evidence="6">The sequence shown here is derived from an EMBL/GenBank/DDBJ whole genome shotgun (WGS) entry which is preliminary data.</text>
</comment>
<feature type="region of interest" description="Disordered" evidence="3">
    <location>
        <begin position="287"/>
        <end position="310"/>
    </location>
</feature>
<feature type="compositionally biased region" description="Polar residues" evidence="3">
    <location>
        <begin position="135"/>
        <end position="158"/>
    </location>
</feature>
<dbReference type="PROSITE" id="PS50090">
    <property type="entry name" value="MYB_LIKE"/>
    <property type="match status" value="2"/>
</dbReference>
<protein>
    <submittedName>
        <fullName evidence="6">Uncharacterized protein</fullName>
    </submittedName>
</protein>
<dbReference type="PANTHER" id="PTHR45614:SF274">
    <property type="entry name" value="MYB-LIKE DNA-BINDING PROTEIN"/>
    <property type="match status" value="1"/>
</dbReference>
<evidence type="ECO:0000313" key="7">
    <source>
        <dbReference type="Proteomes" id="UP001162031"/>
    </source>
</evidence>
<keyword evidence="7" id="KW-1185">Reference proteome</keyword>
<dbReference type="Pfam" id="PF13921">
    <property type="entry name" value="Myb_DNA-bind_6"/>
    <property type="match status" value="1"/>
</dbReference>
<reference evidence="6" key="1">
    <citation type="submission" date="2022-12" db="EMBL/GenBank/DDBJ databases">
        <authorList>
            <person name="Webb A."/>
        </authorList>
    </citation>
    <scope>NUCLEOTIDE SEQUENCE</scope>
    <source>
        <strain evidence="6">Hp1</strain>
    </source>
</reference>
<keyword evidence="2" id="KW-0238">DNA-binding</keyword>
<feature type="domain" description="HTH myb-type" evidence="5">
    <location>
        <begin position="21"/>
        <end position="73"/>
    </location>
</feature>
<dbReference type="GO" id="GO:0000981">
    <property type="term" value="F:DNA-binding transcription factor activity, RNA polymerase II-specific"/>
    <property type="evidence" value="ECO:0007669"/>
    <property type="project" value="TreeGrafter"/>
</dbReference>
<feature type="compositionally biased region" description="Gly residues" evidence="3">
    <location>
        <begin position="301"/>
        <end position="310"/>
    </location>
</feature>
<evidence type="ECO:0000256" key="2">
    <source>
        <dbReference type="ARBA" id="ARBA00023125"/>
    </source>
</evidence>
<feature type="domain" description="Myb-like" evidence="4">
    <location>
        <begin position="16"/>
        <end position="73"/>
    </location>
</feature>
<dbReference type="InterPro" id="IPR009057">
    <property type="entry name" value="Homeodomain-like_sf"/>
</dbReference>
<dbReference type="AlphaFoldDB" id="A0AAV0UGX3"/>
<dbReference type="EMBL" id="CANTFL010001244">
    <property type="protein sequence ID" value="CAI5734749.1"/>
    <property type="molecule type" value="Genomic_DNA"/>
</dbReference>
<dbReference type="PANTHER" id="PTHR45614">
    <property type="entry name" value="MYB PROTEIN-RELATED"/>
    <property type="match status" value="1"/>
</dbReference>
<proteinExistence type="predicted"/>
<accession>A0AAV0UGX3</accession>
<dbReference type="InterPro" id="IPR050560">
    <property type="entry name" value="MYB_TF"/>
</dbReference>
<dbReference type="SUPFAM" id="SSF46689">
    <property type="entry name" value="Homeodomain-like"/>
    <property type="match status" value="1"/>
</dbReference>
<feature type="domain" description="Myb-like" evidence="4">
    <location>
        <begin position="74"/>
        <end position="124"/>
    </location>
</feature>
<organism evidence="6 7">
    <name type="scientific">Hyaloperonospora brassicae</name>
    <name type="common">Brassica downy mildew</name>
    <name type="synonym">Peronospora brassicae</name>
    <dbReference type="NCBI Taxonomy" id="162125"/>
    <lineage>
        <taxon>Eukaryota</taxon>
        <taxon>Sar</taxon>
        <taxon>Stramenopiles</taxon>
        <taxon>Oomycota</taxon>
        <taxon>Peronosporomycetes</taxon>
        <taxon>Peronosporales</taxon>
        <taxon>Peronosporaceae</taxon>
        <taxon>Hyaloperonospora</taxon>
    </lineage>
</organism>
<gene>
    <name evidence="6" type="ORF">HBR001_LOCUS6261</name>
</gene>
<dbReference type="CDD" id="cd00167">
    <property type="entry name" value="SANT"/>
    <property type="match status" value="2"/>
</dbReference>
<dbReference type="PROSITE" id="PS51294">
    <property type="entry name" value="HTH_MYB"/>
    <property type="match status" value="2"/>
</dbReference>
<name>A0AAV0UGX3_HYABA</name>
<evidence type="ECO:0000259" key="5">
    <source>
        <dbReference type="PROSITE" id="PS51294"/>
    </source>
</evidence>
<dbReference type="GO" id="GO:0000978">
    <property type="term" value="F:RNA polymerase II cis-regulatory region sequence-specific DNA binding"/>
    <property type="evidence" value="ECO:0007669"/>
    <property type="project" value="TreeGrafter"/>
</dbReference>
<dbReference type="FunFam" id="1.10.10.60:FF:000010">
    <property type="entry name" value="Transcriptional activator Myb isoform A"/>
    <property type="match status" value="1"/>
</dbReference>
<dbReference type="InterPro" id="IPR017930">
    <property type="entry name" value="Myb_dom"/>
</dbReference>
<feature type="domain" description="HTH myb-type" evidence="5">
    <location>
        <begin position="74"/>
        <end position="128"/>
    </location>
</feature>
<feature type="region of interest" description="Disordered" evidence="3">
    <location>
        <begin position="135"/>
        <end position="163"/>
    </location>
</feature>
<dbReference type="InterPro" id="IPR001005">
    <property type="entry name" value="SANT/Myb"/>
</dbReference>
<evidence type="ECO:0000256" key="3">
    <source>
        <dbReference type="SAM" id="MobiDB-lite"/>
    </source>
</evidence>
<dbReference type="Gene3D" id="1.10.10.60">
    <property type="entry name" value="Homeodomain-like"/>
    <property type="match status" value="2"/>
</dbReference>
<sequence length="482" mass="54181">MAKASKNPIDVRVNGTSTYERRAWTRKEDDAIIRLVEEYGIKRWSVISDHLNGENHGTERTGKQCRTRWLNHLDPTIKKDPWTTEEEQIIEDAQTRLGNKWAEISKLLPGRTDNAIKNHWYSSMRRTMRRMAKQQSKSLGQTTRGVESTKTAKFSVDSTPDPAGSAMMSFSQDTVNARQNLFCQPDRMMSTQNSVYGDCYNVALIQQAEDGKSGGQRSAQKSMKKLNTKRKRKDLRICTGSVSMVENNGMFLPDTPRRVLHTQLLLQLLNTGDEDFGGAIVTVASTTNKSKKRHMQSKRNGGAGGAGRGINGSEQTLTDMDGSFQAFEHLDVDFNEQVAEFFNMSTPRGFQPSHNLRRSPRFMSPMGFMKADGTKFSFDDLDFPAELESSMLEFEISSENGGILRRSPRLRADVCVAFPHANASTFGIGRQPSPHKRLVPPAIDVALQQEAFDFDYSVTTTLKSPQLRQYLDRSPKNFVASV</sequence>
<dbReference type="Proteomes" id="UP001162031">
    <property type="component" value="Unassembled WGS sequence"/>
</dbReference>
<feature type="region of interest" description="Disordered" evidence="3">
    <location>
        <begin position="210"/>
        <end position="232"/>
    </location>
</feature>
<evidence type="ECO:0000256" key="1">
    <source>
        <dbReference type="ARBA" id="ARBA00022737"/>
    </source>
</evidence>
<dbReference type="SMART" id="SM00717">
    <property type="entry name" value="SANT"/>
    <property type="match status" value="2"/>
</dbReference>
<evidence type="ECO:0000313" key="6">
    <source>
        <dbReference type="EMBL" id="CAI5734749.1"/>
    </source>
</evidence>